<name>A0A2J6RFZ4_HYAVF</name>
<dbReference type="Pfam" id="PF13489">
    <property type="entry name" value="Methyltransf_23"/>
    <property type="match status" value="1"/>
</dbReference>
<dbReference type="EMBL" id="KZ613949">
    <property type="protein sequence ID" value="PMD37418.1"/>
    <property type="molecule type" value="Genomic_DNA"/>
</dbReference>
<evidence type="ECO:0000313" key="3">
    <source>
        <dbReference type="Proteomes" id="UP000235786"/>
    </source>
</evidence>
<evidence type="ECO:0000256" key="1">
    <source>
        <dbReference type="SAM" id="MobiDB-lite"/>
    </source>
</evidence>
<dbReference type="InterPro" id="IPR029063">
    <property type="entry name" value="SAM-dependent_MTases_sf"/>
</dbReference>
<keyword evidence="2" id="KW-0489">Methyltransferase</keyword>
<dbReference type="Gene3D" id="3.40.50.150">
    <property type="entry name" value="Vaccinia Virus protein VP39"/>
    <property type="match status" value="1"/>
</dbReference>
<dbReference type="GO" id="GO:0032259">
    <property type="term" value="P:methylation"/>
    <property type="evidence" value="ECO:0007669"/>
    <property type="project" value="UniProtKB-KW"/>
</dbReference>
<dbReference type="GO" id="GO:0008168">
    <property type="term" value="F:methyltransferase activity"/>
    <property type="evidence" value="ECO:0007669"/>
    <property type="project" value="UniProtKB-KW"/>
</dbReference>
<dbReference type="PANTHER" id="PTHR43591">
    <property type="entry name" value="METHYLTRANSFERASE"/>
    <property type="match status" value="1"/>
</dbReference>
<dbReference type="Proteomes" id="UP000235786">
    <property type="component" value="Unassembled WGS sequence"/>
</dbReference>
<dbReference type="OrthoDB" id="2013972at2759"/>
<dbReference type="SUPFAM" id="SSF53335">
    <property type="entry name" value="S-adenosyl-L-methionine-dependent methyltransferases"/>
    <property type="match status" value="1"/>
</dbReference>
<protein>
    <submittedName>
        <fullName evidence="2">S-adenosyl-L-methionine-dependent methyltransferase</fullName>
    </submittedName>
</protein>
<proteinExistence type="predicted"/>
<dbReference type="PANTHER" id="PTHR43591:SF31">
    <property type="entry name" value="LAEA-LIKE, PUTATIVE (AFU_ORTHOLOGUE AFUA_8G01930)-RELATED"/>
    <property type="match status" value="1"/>
</dbReference>
<dbReference type="STRING" id="1149755.A0A2J6RFZ4"/>
<reference evidence="2 3" key="1">
    <citation type="submission" date="2016-04" db="EMBL/GenBank/DDBJ databases">
        <title>A degradative enzymes factory behind the ericoid mycorrhizal symbiosis.</title>
        <authorList>
            <consortium name="DOE Joint Genome Institute"/>
            <person name="Martino E."/>
            <person name="Morin E."/>
            <person name="Grelet G."/>
            <person name="Kuo A."/>
            <person name="Kohler A."/>
            <person name="Daghino S."/>
            <person name="Barry K."/>
            <person name="Choi C."/>
            <person name="Cichocki N."/>
            <person name="Clum A."/>
            <person name="Copeland A."/>
            <person name="Hainaut M."/>
            <person name="Haridas S."/>
            <person name="Labutti K."/>
            <person name="Lindquist E."/>
            <person name="Lipzen A."/>
            <person name="Khouja H.-R."/>
            <person name="Murat C."/>
            <person name="Ohm R."/>
            <person name="Olson A."/>
            <person name="Spatafora J."/>
            <person name="Veneault-Fourrey C."/>
            <person name="Henrissat B."/>
            <person name="Grigoriev I."/>
            <person name="Martin F."/>
            <person name="Perotto S."/>
        </authorList>
    </citation>
    <scope>NUCLEOTIDE SEQUENCE [LARGE SCALE GENOMIC DNA]</scope>
    <source>
        <strain evidence="2 3">F</strain>
    </source>
</reference>
<evidence type="ECO:0000313" key="2">
    <source>
        <dbReference type="EMBL" id="PMD37418.1"/>
    </source>
</evidence>
<keyword evidence="3" id="KW-1185">Reference proteome</keyword>
<organism evidence="2 3">
    <name type="scientific">Hyaloscypha variabilis (strain UAMH 11265 / GT02V1 / F)</name>
    <name type="common">Meliniomyces variabilis</name>
    <dbReference type="NCBI Taxonomy" id="1149755"/>
    <lineage>
        <taxon>Eukaryota</taxon>
        <taxon>Fungi</taxon>
        <taxon>Dikarya</taxon>
        <taxon>Ascomycota</taxon>
        <taxon>Pezizomycotina</taxon>
        <taxon>Leotiomycetes</taxon>
        <taxon>Helotiales</taxon>
        <taxon>Hyaloscyphaceae</taxon>
        <taxon>Hyaloscypha</taxon>
        <taxon>Hyaloscypha variabilis</taxon>
    </lineage>
</organism>
<feature type="compositionally biased region" description="Pro residues" evidence="1">
    <location>
        <begin position="1"/>
        <end position="10"/>
    </location>
</feature>
<keyword evidence="2" id="KW-0808">Transferase</keyword>
<gene>
    <name evidence="2" type="ORF">L207DRAFT_636119</name>
</gene>
<accession>A0A2J6RFZ4</accession>
<dbReference type="AlphaFoldDB" id="A0A2J6RFZ4"/>
<sequence length="337" mass="38168">MAEPRVPSPDPEAGVEADSFDDDVDSSLGDDLLSSTASLSSSIMKFREENGRTYHGYQDGKYLLPNDEPEQDRLDLQHHLFTLTFDGKLFKCDVDKGEKQIHRVLDAGCGTGIWAIDFADEHPEAEVLGIDLSPIQPTFVPTNVTFVVDDLEKEWTFSNKFDFIYMRMLSASIVDFPAMFKKAFENLNPGGYIELADKCFPLLSDDGSMVPTSALYRWSDFSIDGCDKMGRSITVASLYKKYLEEAGFVNVVETRYKWPTNTWPKDQKFKQLGLWTNENLGPGLEGFSLGLFTRVLGWKKEEVDIFLMKVRNDMNDRKIHAYLPIYVVSGQKPLETS</sequence>
<feature type="region of interest" description="Disordered" evidence="1">
    <location>
        <begin position="1"/>
        <end position="21"/>
    </location>
</feature>
<dbReference type="CDD" id="cd02440">
    <property type="entry name" value="AdoMet_MTases"/>
    <property type="match status" value="1"/>
</dbReference>